<evidence type="ECO:0000256" key="6">
    <source>
        <dbReference type="ARBA" id="ARBA00023004"/>
    </source>
</evidence>
<dbReference type="OrthoDB" id="6692864at2759"/>
<dbReference type="PRINTS" id="PR00463">
    <property type="entry name" value="EP450I"/>
</dbReference>
<evidence type="ECO:0000256" key="5">
    <source>
        <dbReference type="ARBA" id="ARBA00023002"/>
    </source>
</evidence>
<dbReference type="STRING" id="1077348.A0A2G8S3F2"/>
<comment type="cofactor">
    <cofactor evidence="1 8">
        <name>heme</name>
        <dbReference type="ChEBI" id="CHEBI:30413"/>
    </cofactor>
</comment>
<dbReference type="EMBL" id="AYKW01000025">
    <property type="protein sequence ID" value="PIL28313.1"/>
    <property type="molecule type" value="Genomic_DNA"/>
</dbReference>
<accession>A0A2G8S3F2</accession>
<keyword evidence="5" id="KW-0560">Oxidoreductase</keyword>
<keyword evidence="4 8" id="KW-0479">Metal-binding</keyword>
<comment type="caution">
    <text evidence="9">The sequence shown here is derived from an EMBL/GenBank/DDBJ whole genome shotgun (WGS) entry which is preliminary data.</text>
</comment>
<dbReference type="PRINTS" id="PR00385">
    <property type="entry name" value="P450"/>
</dbReference>
<dbReference type="GO" id="GO:0004497">
    <property type="term" value="F:monooxygenase activity"/>
    <property type="evidence" value="ECO:0007669"/>
    <property type="project" value="UniProtKB-KW"/>
</dbReference>
<evidence type="ECO:0000256" key="1">
    <source>
        <dbReference type="ARBA" id="ARBA00001971"/>
    </source>
</evidence>
<dbReference type="PANTHER" id="PTHR24305">
    <property type="entry name" value="CYTOCHROME P450"/>
    <property type="match status" value="1"/>
</dbReference>
<dbReference type="InterPro" id="IPR036396">
    <property type="entry name" value="Cyt_P450_sf"/>
</dbReference>
<dbReference type="InterPro" id="IPR002401">
    <property type="entry name" value="Cyt_P450_E_grp-I"/>
</dbReference>
<dbReference type="GO" id="GO:0020037">
    <property type="term" value="F:heme binding"/>
    <property type="evidence" value="ECO:0007669"/>
    <property type="project" value="InterPro"/>
</dbReference>
<evidence type="ECO:0000256" key="3">
    <source>
        <dbReference type="ARBA" id="ARBA00010617"/>
    </source>
</evidence>
<keyword evidence="10" id="KW-1185">Reference proteome</keyword>
<dbReference type="Gene3D" id="1.10.630.10">
    <property type="entry name" value="Cytochrome P450"/>
    <property type="match status" value="1"/>
</dbReference>
<evidence type="ECO:0000313" key="9">
    <source>
        <dbReference type="EMBL" id="PIL28313.1"/>
    </source>
</evidence>
<feature type="binding site" description="axial binding residue" evidence="8">
    <location>
        <position position="508"/>
    </location>
    <ligand>
        <name>heme</name>
        <dbReference type="ChEBI" id="CHEBI:30413"/>
    </ligand>
    <ligandPart>
        <name>Fe</name>
        <dbReference type="ChEBI" id="CHEBI:18248"/>
    </ligandPart>
</feature>
<comment type="similarity">
    <text evidence="3">Belongs to the cytochrome P450 family.</text>
</comment>
<keyword evidence="7" id="KW-0503">Monooxygenase</keyword>
<dbReference type="SUPFAM" id="SSF48264">
    <property type="entry name" value="Cytochrome P450"/>
    <property type="match status" value="1"/>
</dbReference>
<keyword evidence="8" id="KW-0349">Heme</keyword>
<proteinExistence type="inferred from homology"/>
<comment type="pathway">
    <text evidence="2">Secondary metabolite biosynthesis.</text>
</comment>
<dbReference type="Pfam" id="PF00067">
    <property type="entry name" value="p450"/>
    <property type="match status" value="1"/>
</dbReference>
<dbReference type="Proteomes" id="UP000230002">
    <property type="component" value="Unassembled WGS sequence"/>
</dbReference>
<dbReference type="GO" id="GO:0005506">
    <property type="term" value="F:iron ion binding"/>
    <property type="evidence" value="ECO:0007669"/>
    <property type="project" value="InterPro"/>
</dbReference>
<evidence type="ECO:0000256" key="8">
    <source>
        <dbReference type="PIRSR" id="PIRSR602401-1"/>
    </source>
</evidence>
<keyword evidence="6 8" id="KW-0408">Iron</keyword>
<protein>
    <submittedName>
        <fullName evidence="9">Cytochrome P450</fullName>
    </submittedName>
</protein>
<evidence type="ECO:0000313" key="10">
    <source>
        <dbReference type="Proteomes" id="UP000230002"/>
    </source>
</evidence>
<evidence type="ECO:0000256" key="4">
    <source>
        <dbReference type="ARBA" id="ARBA00022723"/>
    </source>
</evidence>
<evidence type="ECO:0000256" key="7">
    <source>
        <dbReference type="ARBA" id="ARBA00023033"/>
    </source>
</evidence>
<sequence length="568" mass="62948">MLSPSSDSAAVVAALSISALLAHQIFRKYETSSLPVHAFLLLVPPAIASHHVKSAGAGWPTISELVFCYTTYLGVLAVSVVLYRLSPFHPLHQYPGPIWCRTSMLWHVMQTINGKQMEYLRSLHDTYGDVVRVGPNHLSVRDPSLIGPILGPAGISKCLQVPLVYPPRRRAWNRGLAPSALKGYDHIMSNRVHQLVEVLGQQEGAVVLGKWINYFAYDFMSDMVFGGGSEQMRDGDKGDIWAMVDKGAEIGFHLGQIPWLGIYLGYIPGAGGPLNLLLEHGRQQTKKRIARGSSTRDLFYYLNNEDLPGEAPPPERHLLDDGVLAMVAGSDTTSSAITSVFHCLLAHPPAYAALQDEVDRFYPRGEDVCDVTHHREMRYLTAVINETLRLFPPAPTSSPRQVPHDAPAPVVVGARSLVLAPGTHVYVPPYVLHRDARNFVFPDAFWPERWLVAAGRMPLALARARAPSLSLPRPSGSTSTAMYAADLEAEFAHDERASVPFSHGPANCVGRALAMRQMRVVVCAVLQRFRAVRPGDEERWEVGRYEREFRDYLVANRPELGVVLEKRW</sequence>
<reference evidence="9 10" key="1">
    <citation type="journal article" date="2015" name="Sci. Rep.">
        <title>Chromosome-level genome map provides insights into diverse defense mechanisms in the medicinal fungus Ganoderma sinense.</title>
        <authorList>
            <person name="Zhu Y."/>
            <person name="Xu J."/>
            <person name="Sun C."/>
            <person name="Zhou S."/>
            <person name="Xu H."/>
            <person name="Nelson D.R."/>
            <person name="Qian J."/>
            <person name="Song J."/>
            <person name="Luo H."/>
            <person name="Xiang L."/>
            <person name="Li Y."/>
            <person name="Xu Z."/>
            <person name="Ji A."/>
            <person name="Wang L."/>
            <person name="Lu S."/>
            <person name="Hayward A."/>
            <person name="Sun W."/>
            <person name="Li X."/>
            <person name="Schwartz D.C."/>
            <person name="Wang Y."/>
            <person name="Chen S."/>
        </authorList>
    </citation>
    <scope>NUCLEOTIDE SEQUENCE [LARGE SCALE GENOMIC DNA]</scope>
    <source>
        <strain evidence="9 10">ZZ0214-1</strain>
    </source>
</reference>
<dbReference type="GO" id="GO:0016705">
    <property type="term" value="F:oxidoreductase activity, acting on paired donors, with incorporation or reduction of molecular oxygen"/>
    <property type="evidence" value="ECO:0007669"/>
    <property type="project" value="InterPro"/>
</dbReference>
<dbReference type="AlphaFoldDB" id="A0A2G8S3F2"/>
<dbReference type="InterPro" id="IPR050121">
    <property type="entry name" value="Cytochrome_P450_monoxygenase"/>
</dbReference>
<name>A0A2G8S3F2_9APHY</name>
<gene>
    <name evidence="9" type="ORF">GSI_09602</name>
</gene>
<dbReference type="PANTHER" id="PTHR24305:SF187">
    <property type="entry name" value="P450, PUTATIVE (EUROFUNG)-RELATED"/>
    <property type="match status" value="1"/>
</dbReference>
<evidence type="ECO:0000256" key="2">
    <source>
        <dbReference type="ARBA" id="ARBA00005179"/>
    </source>
</evidence>
<dbReference type="InterPro" id="IPR001128">
    <property type="entry name" value="Cyt_P450"/>
</dbReference>
<organism evidence="9 10">
    <name type="scientific">Ganoderma sinense ZZ0214-1</name>
    <dbReference type="NCBI Taxonomy" id="1077348"/>
    <lineage>
        <taxon>Eukaryota</taxon>
        <taxon>Fungi</taxon>
        <taxon>Dikarya</taxon>
        <taxon>Basidiomycota</taxon>
        <taxon>Agaricomycotina</taxon>
        <taxon>Agaricomycetes</taxon>
        <taxon>Polyporales</taxon>
        <taxon>Polyporaceae</taxon>
        <taxon>Ganoderma</taxon>
    </lineage>
</organism>